<protein>
    <submittedName>
        <fullName evidence="1">Uncharacterized protein</fullName>
    </submittedName>
</protein>
<accession>A0A8S5U2E1</accession>
<sequence>MFNKHTETRVEKLICGELRTAKEQHGETFNSLHEAYAVALEELEEASENVDMCKNCFRILWSHIKQDDEKNEIKKYLHKLRNYYAVEAIKELAQFAAMIDKTLETLEKGEEAGTEKISVVQKGGEK</sequence>
<reference evidence="1" key="1">
    <citation type="journal article" date="2021" name="Proc. Natl. Acad. Sci. U.S.A.">
        <title>A Catalog of Tens of Thousands of Viruses from Human Metagenomes Reveals Hidden Associations with Chronic Diseases.</title>
        <authorList>
            <person name="Tisza M.J."/>
            <person name="Buck C.B."/>
        </authorList>
    </citation>
    <scope>NUCLEOTIDE SEQUENCE</scope>
    <source>
        <strain evidence="1">Ctqzz19</strain>
    </source>
</reference>
<name>A0A8S5U2E1_9CAUD</name>
<evidence type="ECO:0000313" key="1">
    <source>
        <dbReference type="EMBL" id="DAF88628.1"/>
    </source>
</evidence>
<proteinExistence type="predicted"/>
<dbReference type="EMBL" id="BK015988">
    <property type="protein sequence ID" value="DAF88628.1"/>
    <property type="molecule type" value="Genomic_DNA"/>
</dbReference>
<organism evidence="1">
    <name type="scientific">Siphoviridae sp. ctqzz19</name>
    <dbReference type="NCBI Taxonomy" id="2825682"/>
    <lineage>
        <taxon>Viruses</taxon>
        <taxon>Duplodnaviria</taxon>
        <taxon>Heunggongvirae</taxon>
        <taxon>Uroviricota</taxon>
        <taxon>Caudoviricetes</taxon>
    </lineage>
</organism>